<feature type="domain" description="CCHC-type" evidence="3">
    <location>
        <begin position="173"/>
        <end position="187"/>
    </location>
</feature>
<reference evidence="4" key="1">
    <citation type="journal article" date="2019" name="Sci. Rep.">
        <title>Draft genome of Tanacetum cinerariifolium, the natural source of mosquito coil.</title>
        <authorList>
            <person name="Yamashiro T."/>
            <person name="Shiraishi A."/>
            <person name="Satake H."/>
            <person name="Nakayama K."/>
        </authorList>
    </citation>
    <scope>NUCLEOTIDE SEQUENCE</scope>
</reference>
<name>A0A6L2ND24_TANCI</name>
<evidence type="ECO:0000313" key="4">
    <source>
        <dbReference type="EMBL" id="GEU84166.1"/>
    </source>
</evidence>
<evidence type="ECO:0000256" key="2">
    <source>
        <dbReference type="SAM" id="MobiDB-lite"/>
    </source>
</evidence>
<dbReference type="InterPro" id="IPR043502">
    <property type="entry name" value="DNA/RNA_pol_sf"/>
</dbReference>
<comment type="caution">
    <text evidence="4">The sequence shown here is derived from an EMBL/GenBank/DDBJ whole genome shotgun (WGS) entry which is preliminary data.</text>
</comment>
<dbReference type="PROSITE" id="PS50158">
    <property type="entry name" value="ZF_CCHC"/>
    <property type="match status" value="1"/>
</dbReference>
<dbReference type="Pfam" id="PF00098">
    <property type="entry name" value="zf-CCHC"/>
    <property type="match status" value="1"/>
</dbReference>
<dbReference type="Pfam" id="PF07727">
    <property type="entry name" value="RVT_2"/>
    <property type="match status" value="1"/>
</dbReference>
<dbReference type="PANTHER" id="PTHR11439">
    <property type="entry name" value="GAG-POL-RELATED RETROTRANSPOSON"/>
    <property type="match status" value="1"/>
</dbReference>
<organism evidence="4">
    <name type="scientific">Tanacetum cinerariifolium</name>
    <name type="common">Dalmatian daisy</name>
    <name type="synonym">Chrysanthemum cinerariifolium</name>
    <dbReference type="NCBI Taxonomy" id="118510"/>
    <lineage>
        <taxon>Eukaryota</taxon>
        <taxon>Viridiplantae</taxon>
        <taxon>Streptophyta</taxon>
        <taxon>Embryophyta</taxon>
        <taxon>Tracheophyta</taxon>
        <taxon>Spermatophyta</taxon>
        <taxon>Magnoliopsida</taxon>
        <taxon>eudicotyledons</taxon>
        <taxon>Gunneridae</taxon>
        <taxon>Pentapetalae</taxon>
        <taxon>asterids</taxon>
        <taxon>campanulids</taxon>
        <taxon>Asterales</taxon>
        <taxon>Asteraceae</taxon>
        <taxon>Asteroideae</taxon>
        <taxon>Anthemideae</taxon>
        <taxon>Anthemidinae</taxon>
        <taxon>Tanacetum</taxon>
    </lineage>
</organism>
<feature type="compositionally biased region" description="Basic and acidic residues" evidence="2">
    <location>
        <begin position="336"/>
        <end position="350"/>
    </location>
</feature>
<accession>A0A6L2ND24</accession>
<dbReference type="InterPro" id="IPR001878">
    <property type="entry name" value="Znf_CCHC"/>
</dbReference>
<dbReference type="EMBL" id="BKCJ010008834">
    <property type="protein sequence ID" value="GEU84166.1"/>
    <property type="molecule type" value="Genomic_DNA"/>
</dbReference>
<keyword evidence="1" id="KW-0863">Zinc-finger</keyword>
<feature type="region of interest" description="Disordered" evidence="2">
    <location>
        <begin position="326"/>
        <end position="368"/>
    </location>
</feature>
<keyword evidence="1" id="KW-0479">Metal-binding</keyword>
<dbReference type="SUPFAM" id="SSF56672">
    <property type="entry name" value="DNA/RNA polymerases"/>
    <property type="match status" value="1"/>
</dbReference>
<feature type="region of interest" description="Disordered" evidence="2">
    <location>
        <begin position="835"/>
        <end position="856"/>
    </location>
</feature>
<dbReference type="CDD" id="cd09272">
    <property type="entry name" value="RNase_HI_RT_Ty1"/>
    <property type="match status" value="1"/>
</dbReference>
<proteinExistence type="predicted"/>
<dbReference type="GO" id="GO:0008270">
    <property type="term" value="F:zinc ion binding"/>
    <property type="evidence" value="ECO:0007669"/>
    <property type="project" value="UniProtKB-KW"/>
</dbReference>
<dbReference type="GO" id="GO:0003676">
    <property type="term" value="F:nucleic acid binding"/>
    <property type="evidence" value="ECO:0007669"/>
    <property type="project" value="InterPro"/>
</dbReference>
<dbReference type="PANTHER" id="PTHR11439:SF495">
    <property type="entry name" value="REVERSE TRANSCRIPTASE, RNA-DEPENDENT DNA POLYMERASE-RELATED"/>
    <property type="match status" value="1"/>
</dbReference>
<evidence type="ECO:0000256" key="1">
    <source>
        <dbReference type="PROSITE-ProRule" id="PRU00047"/>
    </source>
</evidence>
<dbReference type="InterPro" id="IPR013103">
    <property type="entry name" value="RVT_2"/>
</dbReference>
<sequence>MMDYALCEVIENDATLQKTHVVEGVTKEIPITTVEEKSQRRLEVKARITLMIRILNEHQLKFNSIKDAKQLLEAVEKSFGFKSCTQVNATLSTNIDNLSDVVIYALLDSQLNSPQLVHEDLEQIHPDDMKEIDLRWQMAMLTMRARRFLKKTGRKLSLNGNETLCFDMSKVECYNCHKRGHFARECRALRNQENKHKESTKRSVPIEILASTALVSCNGLGGYDWSDQKGLGYMNYNAVPSPYMRNFMPPKPDFSFTGLDEFVNKPVVENYKAKSSEKDPKVVRKNNDAPIIKEWVSDNEEEEMTQPTIMKKTVKLSIPKIEFVKPRQQQKTARKTINDDRKKVDEDSSKGNECYDQEKEDNVNNTNNVNTVSLTVNAADTNGVNAVGELPFDSDMPALVDVDTFDFSNKDENDDAEADINNLDTTIQVSPISTTRIHKDHPLDQVIGYFLSATQTRNITKNLEEHGNKNDEKGILIRNKARLVAQGHTQEEGIDYDEVFAPVARIEAIRLFLAYASFKDFVVYQMDVKSAFLCRKIKEEVYVCQPPGFEDSYFPDKVYKVEKALYGLHQAPKAWYETLSTYLFHNGFQKGEINKTLFIKRHRGDILLVQVYVDDIIFGSTRKELCNAFEKLMHENFLMSYMGELTFFLGLQVKQKNDGIFISQDKYVAEILKIFRFIEVKNASTPIETQKHLLKDEDGEEVDVYMYRSMIGSLMYLTSSRPDIMHLKGQPKLGLWYPKDFPFDLMAYTDSDYAGASLDMKSTIRGCKFLGCRLISWHCKKQTVVANSTTEAEYVAASSCYGQVLWIQNQLLDYGLSKNRDEYLDTISETESDEFTKSSVENLVPSPSESEDLSDSECDVPACDNFTTFSNLLFDADNDFSSNSHRFNAESDLIESLLNHDSSIISSSSKIDSLLDEFTGELTLLKSSPPGIDKTDCDPEEEIHLIEKFLYDNSSPRPPKEFISENSDAAIESFSPSPIPVEDSDSFMKEIDLSFTLDDPMP</sequence>
<gene>
    <name evidence="4" type="ORF">Tci_056144</name>
</gene>
<dbReference type="AlphaFoldDB" id="A0A6L2ND24"/>
<dbReference type="InterPro" id="IPR036875">
    <property type="entry name" value="Znf_CCHC_sf"/>
</dbReference>
<evidence type="ECO:0000259" key="3">
    <source>
        <dbReference type="PROSITE" id="PS50158"/>
    </source>
</evidence>
<dbReference type="SMART" id="SM00343">
    <property type="entry name" value="ZnF_C2HC"/>
    <property type="match status" value="1"/>
</dbReference>
<dbReference type="Gene3D" id="4.10.60.10">
    <property type="entry name" value="Zinc finger, CCHC-type"/>
    <property type="match status" value="1"/>
</dbReference>
<keyword evidence="1" id="KW-0862">Zinc</keyword>
<protein>
    <submittedName>
        <fullName evidence="4">Putative ribonuclease H-like domain-containing protein</fullName>
    </submittedName>
</protein>
<dbReference type="SUPFAM" id="SSF57756">
    <property type="entry name" value="Retrovirus zinc finger-like domains"/>
    <property type="match status" value="1"/>
</dbReference>